<keyword evidence="1" id="KW-1133">Transmembrane helix</keyword>
<reference evidence="2" key="1">
    <citation type="submission" date="2022-06" db="EMBL/GenBank/DDBJ databases">
        <title>Uncovering the hologenomic basis of an extraordinary plant invasion.</title>
        <authorList>
            <person name="Bieker V.C."/>
            <person name="Martin M.D."/>
            <person name="Gilbert T."/>
            <person name="Hodgins K."/>
            <person name="Battlay P."/>
            <person name="Petersen B."/>
            <person name="Wilson J."/>
        </authorList>
    </citation>
    <scope>NUCLEOTIDE SEQUENCE</scope>
    <source>
        <strain evidence="2">AA19_3_7</strain>
        <tissue evidence="2">Leaf</tissue>
    </source>
</reference>
<evidence type="ECO:0000313" key="3">
    <source>
        <dbReference type="Proteomes" id="UP001206925"/>
    </source>
</evidence>
<name>A0AAD5GAL7_AMBAR</name>
<feature type="transmembrane region" description="Helical" evidence="1">
    <location>
        <begin position="20"/>
        <end position="39"/>
    </location>
</feature>
<protein>
    <submittedName>
        <fullName evidence="2">Uncharacterized protein</fullName>
    </submittedName>
</protein>
<proteinExistence type="predicted"/>
<keyword evidence="3" id="KW-1185">Reference proteome</keyword>
<accession>A0AAD5GAL7</accession>
<evidence type="ECO:0000313" key="2">
    <source>
        <dbReference type="EMBL" id="KAI7735550.1"/>
    </source>
</evidence>
<dbReference type="AlphaFoldDB" id="A0AAD5GAL7"/>
<comment type="caution">
    <text evidence="2">The sequence shown here is derived from an EMBL/GenBank/DDBJ whole genome shotgun (WGS) entry which is preliminary data.</text>
</comment>
<dbReference type="EMBL" id="JAMZMK010009474">
    <property type="protein sequence ID" value="KAI7735550.1"/>
    <property type="molecule type" value="Genomic_DNA"/>
</dbReference>
<dbReference type="Proteomes" id="UP001206925">
    <property type="component" value="Unassembled WGS sequence"/>
</dbReference>
<gene>
    <name evidence="2" type="ORF">M8C21_004739</name>
</gene>
<organism evidence="2 3">
    <name type="scientific">Ambrosia artemisiifolia</name>
    <name type="common">Common ragweed</name>
    <dbReference type="NCBI Taxonomy" id="4212"/>
    <lineage>
        <taxon>Eukaryota</taxon>
        <taxon>Viridiplantae</taxon>
        <taxon>Streptophyta</taxon>
        <taxon>Embryophyta</taxon>
        <taxon>Tracheophyta</taxon>
        <taxon>Spermatophyta</taxon>
        <taxon>Magnoliopsida</taxon>
        <taxon>eudicotyledons</taxon>
        <taxon>Gunneridae</taxon>
        <taxon>Pentapetalae</taxon>
        <taxon>asterids</taxon>
        <taxon>campanulids</taxon>
        <taxon>Asterales</taxon>
        <taxon>Asteraceae</taxon>
        <taxon>Asteroideae</taxon>
        <taxon>Heliantheae alliance</taxon>
        <taxon>Heliantheae</taxon>
        <taxon>Ambrosia</taxon>
    </lineage>
</organism>
<keyword evidence="1" id="KW-0812">Transmembrane</keyword>
<evidence type="ECO:0000256" key="1">
    <source>
        <dbReference type="SAM" id="Phobius"/>
    </source>
</evidence>
<sequence length="155" mass="17933">MPCCTPCLTGCTGCLLKAVYYWWFCFFICHVSYLPHVWSSSFPLLDNRRHTHCIFLSLSRWNNWSFAHSCLSSLLCSDCKLIPSRSRAQVQENHHLTSSTRSGLNMSPLLYSITRRQPNVIHNLFCEEKFFVKLTKPSFVRHATFSNSSNLFSEA</sequence>
<keyword evidence="1" id="KW-0472">Membrane</keyword>